<dbReference type="PROSITE" id="PS50850">
    <property type="entry name" value="MFS"/>
    <property type="match status" value="1"/>
</dbReference>
<evidence type="ECO:0000256" key="5">
    <source>
        <dbReference type="SAM" id="MobiDB-lite"/>
    </source>
</evidence>
<feature type="domain" description="Major facilitator superfamily (MFS) profile" evidence="7">
    <location>
        <begin position="52"/>
        <end position="490"/>
    </location>
</feature>
<dbReference type="EMBL" id="KZ308156">
    <property type="protein sequence ID" value="KAG8223256.1"/>
    <property type="molecule type" value="Genomic_DNA"/>
</dbReference>
<evidence type="ECO:0000256" key="2">
    <source>
        <dbReference type="ARBA" id="ARBA00022692"/>
    </source>
</evidence>
<evidence type="ECO:0000256" key="1">
    <source>
        <dbReference type="ARBA" id="ARBA00004141"/>
    </source>
</evidence>
<sequence>MRGPREAKKQRKISIESSETSASTTSHPNDVLPSSTIAPSSETLELSSCLRYNVNFTHEAEVAGVPLSKLRPSNKWPKATCRPDWGWEYNSETIFSSIVIDFDLVCDQAIYPTIGLAALNAGGPIGVYLFGLLNDRVGRRISFFSCLATLLFGGILTAFAPDFWSWAACRFIVGLTIPAVYQIPFIISLELVGPNYRSFVTVMTCLFYTLGMIILAGVTYLVRDWVQLALVTSAPFLLYFGYWWFLPESPRWLLAKGRLEEASAILEKLAKVNGTQLPAGFMQKLKQRMMMTRSQSEESRLKKGPGVMALCRTPNMRLKTTLITLNWFANEMVYVGLSYYGPALGSDQYVSFLLSSLVEVPSYLACWFVMDKWGRRWPLCVCMVLSGISSIVTVLLPEDAVTATLLLFLFAKSSISASFLIIYPFAGELYPTSLRGIGIGASAYIAGLGLIIIPFIVYLGSEMLVLPLVILGVVSVIGGLSGLRLPETLHHRLPQTVEEGEEFGKDWDLKECMRCIPARPASPTSSYEDLNANEGTEFDDLTAAANATSQSRYLTRQKSVMQLEGDNSIPPAASTPSTDTPSERTPLGPLPINRRRSLGGRLARQSSIMETPVDSSGVMTITYWY</sequence>
<keyword evidence="2 6" id="KW-0812">Transmembrane</keyword>
<dbReference type="GO" id="GO:0016020">
    <property type="term" value="C:membrane"/>
    <property type="evidence" value="ECO:0007669"/>
    <property type="project" value="UniProtKB-SubCell"/>
</dbReference>
<dbReference type="CDD" id="cd17317">
    <property type="entry name" value="MFS_SLC22"/>
    <property type="match status" value="1"/>
</dbReference>
<feature type="transmembrane region" description="Helical" evidence="6">
    <location>
        <begin position="377"/>
        <end position="396"/>
    </location>
</feature>
<evidence type="ECO:0000256" key="6">
    <source>
        <dbReference type="SAM" id="Phobius"/>
    </source>
</evidence>
<comment type="subcellular location">
    <subcellularLocation>
        <location evidence="1">Membrane</location>
        <topology evidence="1">Multi-pass membrane protein</topology>
    </subcellularLocation>
</comment>
<evidence type="ECO:0000313" key="9">
    <source>
        <dbReference type="Proteomes" id="UP000792457"/>
    </source>
</evidence>
<feature type="transmembrane region" description="Helical" evidence="6">
    <location>
        <begin position="199"/>
        <end position="222"/>
    </location>
</feature>
<feature type="transmembrane region" description="Helical" evidence="6">
    <location>
        <begin position="228"/>
        <end position="246"/>
    </location>
</feature>
<evidence type="ECO:0000256" key="4">
    <source>
        <dbReference type="ARBA" id="ARBA00023136"/>
    </source>
</evidence>
<organism evidence="8 9">
    <name type="scientific">Ladona fulva</name>
    <name type="common">Scarce chaser dragonfly</name>
    <name type="synonym">Libellula fulva</name>
    <dbReference type="NCBI Taxonomy" id="123851"/>
    <lineage>
        <taxon>Eukaryota</taxon>
        <taxon>Metazoa</taxon>
        <taxon>Ecdysozoa</taxon>
        <taxon>Arthropoda</taxon>
        <taxon>Hexapoda</taxon>
        <taxon>Insecta</taxon>
        <taxon>Pterygota</taxon>
        <taxon>Palaeoptera</taxon>
        <taxon>Odonata</taxon>
        <taxon>Epiprocta</taxon>
        <taxon>Anisoptera</taxon>
        <taxon>Libelluloidea</taxon>
        <taxon>Libellulidae</taxon>
        <taxon>Ladona</taxon>
    </lineage>
</organism>
<gene>
    <name evidence="8" type="ORF">J437_LFUL001532</name>
</gene>
<dbReference type="Pfam" id="PF00083">
    <property type="entry name" value="Sugar_tr"/>
    <property type="match status" value="1"/>
</dbReference>
<feature type="transmembrane region" description="Helical" evidence="6">
    <location>
        <begin position="322"/>
        <end position="340"/>
    </location>
</feature>
<dbReference type="SUPFAM" id="SSF103473">
    <property type="entry name" value="MFS general substrate transporter"/>
    <property type="match status" value="1"/>
</dbReference>
<reference evidence="8" key="2">
    <citation type="submission" date="2017-10" db="EMBL/GenBank/DDBJ databases">
        <title>Ladona fulva Genome sequencing and assembly.</title>
        <authorList>
            <person name="Murali S."/>
            <person name="Richards S."/>
            <person name="Bandaranaike D."/>
            <person name="Bellair M."/>
            <person name="Blankenburg K."/>
            <person name="Chao H."/>
            <person name="Dinh H."/>
            <person name="Doddapaneni H."/>
            <person name="Dugan-Rocha S."/>
            <person name="Elkadiri S."/>
            <person name="Gnanaolivu R."/>
            <person name="Hernandez B."/>
            <person name="Skinner E."/>
            <person name="Javaid M."/>
            <person name="Lee S."/>
            <person name="Li M."/>
            <person name="Ming W."/>
            <person name="Munidasa M."/>
            <person name="Muniz J."/>
            <person name="Nguyen L."/>
            <person name="Hughes D."/>
            <person name="Osuji N."/>
            <person name="Pu L.-L."/>
            <person name="Puazo M."/>
            <person name="Qu C."/>
            <person name="Quiroz J."/>
            <person name="Raj R."/>
            <person name="Weissenberger G."/>
            <person name="Xin Y."/>
            <person name="Zou X."/>
            <person name="Han Y."/>
            <person name="Worley K."/>
            <person name="Muzny D."/>
            <person name="Gibbs R."/>
        </authorList>
    </citation>
    <scope>NUCLEOTIDE SEQUENCE</scope>
    <source>
        <strain evidence="8">Sampled in the wild</strain>
    </source>
</reference>
<reference evidence="8" key="1">
    <citation type="submission" date="2013-04" db="EMBL/GenBank/DDBJ databases">
        <authorList>
            <person name="Qu J."/>
            <person name="Murali S.C."/>
            <person name="Bandaranaike D."/>
            <person name="Bellair M."/>
            <person name="Blankenburg K."/>
            <person name="Chao H."/>
            <person name="Dinh H."/>
            <person name="Doddapaneni H."/>
            <person name="Downs B."/>
            <person name="Dugan-Rocha S."/>
            <person name="Elkadiri S."/>
            <person name="Gnanaolivu R.D."/>
            <person name="Hernandez B."/>
            <person name="Javaid M."/>
            <person name="Jayaseelan J.C."/>
            <person name="Lee S."/>
            <person name="Li M."/>
            <person name="Ming W."/>
            <person name="Munidasa M."/>
            <person name="Muniz J."/>
            <person name="Nguyen L."/>
            <person name="Ongeri F."/>
            <person name="Osuji N."/>
            <person name="Pu L.-L."/>
            <person name="Puazo M."/>
            <person name="Qu C."/>
            <person name="Quiroz J."/>
            <person name="Raj R."/>
            <person name="Weissenberger G."/>
            <person name="Xin Y."/>
            <person name="Zou X."/>
            <person name="Han Y."/>
            <person name="Richards S."/>
            <person name="Worley K."/>
            <person name="Muzny D."/>
            <person name="Gibbs R."/>
        </authorList>
    </citation>
    <scope>NUCLEOTIDE SEQUENCE</scope>
    <source>
        <strain evidence="8">Sampled in the wild</strain>
    </source>
</reference>
<dbReference type="InterPro" id="IPR020846">
    <property type="entry name" value="MFS_dom"/>
</dbReference>
<feature type="transmembrane region" description="Helical" evidence="6">
    <location>
        <begin position="437"/>
        <end position="458"/>
    </location>
</feature>
<keyword evidence="3 6" id="KW-1133">Transmembrane helix</keyword>
<feature type="transmembrane region" description="Helical" evidence="6">
    <location>
        <begin position="402"/>
        <end position="425"/>
    </location>
</feature>
<comment type="caution">
    <text evidence="8">The sequence shown here is derived from an EMBL/GenBank/DDBJ whole genome shotgun (WGS) entry which is preliminary data.</text>
</comment>
<feature type="region of interest" description="Disordered" evidence="5">
    <location>
        <begin position="565"/>
        <end position="598"/>
    </location>
</feature>
<protein>
    <recommendedName>
        <fullName evidence="7">Major facilitator superfamily (MFS) profile domain-containing protein</fullName>
    </recommendedName>
</protein>
<dbReference type="GO" id="GO:0022857">
    <property type="term" value="F:transmembrane transporter activity"/>
    <property type="evidence" value="ECO:0007669"/>
    <property type="project" value="InterPro"/>
</dbReference>
<dbReference type="InterPro" id="IPR036259">
    <property type="entry name" value="MFS_trans_sf"/>
</dbReference>
<feature type="transmembrane region" description="Helical" evidence="6">
    <location>
        <begin position="352"/>
        <end position="370"/>
    </location>
</feature>
<feature type="transmembrane region" description="Helical" evidence="6">
    <location>
        <begin position="141"/>
        <end position="159"/>
    </location>
</feature>
<keyword evidence="9" id="KW-1185">Reference proteome</keyword>
<dbReference type="PANTHER" id="PTHR24064">
    <property type="entry name" value="SOLUTE CARRIER FAMILY 22 MEMBER"/>
    <property type="match status" value="1"/>
</dbReference>
<feature type="transmembrane region" description="Helical" evidence="6">
    <location>
        <begin position="464"/>
        <end position="483"/>
    </location>
</feature>
<proteinExistence type="predicted"/>
<feature type="compositionally biased region" description="Low complexity" evidence="5">
    <location>
        <begin position="15"/>
        <end position="26"/>
    </location>
</feature>
<evidence type="ECO:0000256" key="3">
    <source>
        <dbReference type="ARBA" id="ARBA00022989"/>
    </source>
</evidence>
<name>A0A8K0JVR0_LADFU</name>
<accession>A0A8K0JVR0</accession>
<feature type="region of interest" description="Disordered" evidence="5">
    <location>
        <begin position="1"/>
        <end position="35"/>
    </location>
</feature>
<dbReference type="OrthoDB" id="2544694at2759"/>
<feature type="compositionally biased region" description="Low complexity" evidence="5">
    <location>
        <begin position="568"/>
        <end position="580"/>
    </location>
</feature>
<keyword evidence="4 6" id="KW-0472">Membrane</keyword>
<evidence type="ECO:0000259" key="7">
    <source>
        <dbReference type="PROSITE" id="PS50850"/>
    </source>
</evidence>
<feature type="transmembrane region" description="Helical" evidence="6">
    <location>
        <begin position="165"/>
        <end position="187"/>
    </location>
</feature>
<dbReference type="AlphaFoldDB" id="A0A8K0JVR0"/>
<dbReference type="Proteomes" id="UP000792457">
    <property type="component" value="Unassembled WGS sequence"/>
</dbReference>
<dbReference type="InterPro" id="IPR005828">
    <property type="entry name" value="MFS_sugar_transport-like"/>
</dbReference>
<dbReference type="Gene3D" id="1.20.1250.20">
    <property type="entry name" value="MFS general substrate transporter like domains"/>
    <property type="match status" value="1"/>
</dbReference>
<evidence type="ECO:0000313" key="8">
    <source>
        <dbReference type="EMBL" id="KAG8223256.1"/>
    </source>
</evidence>